<feature type="binding site" evidence="3">
    <location>
        <position position="154"/>
    </location>
    <ligand>
        <name>a divalent metal cation</name>
        <dbReference type="ChEBI" id="CHEBI:60240"/>
        <label>2</label>
    </ligand>
</feature>
<dbReference type="Proteomes" id="UP000231932">
    <property type="component" value="Chromosome"/>
</dbReference>
<dbReference type="PANTHER" id="PTHR46124">
    <property type="entry name" value="D-AMINOACYL-TRNA DEACYLASE"/>
    <property type="match status" value="1"/>
</dbReference>
<dbReference type="InterPro" id="IPR001130">
    <property type="entry name" value="TatD-like"/>
</dbReference>
<proteinExistence type="predicted"/>
<dbReference type="AlphaFoldDB" id="A0A2K8N4X2"/>
<sequence length="257" mass="28724">MRLFDTHSHLNDEAFSGDLREIVERAEQAGVEAVVVPGYDLPSSERALELAHRFDILYAAVGIHPHDASSADEAAMEKLRLLAKEDRVVAIGEIGLDYHYDHSPRDVQREVFERHIALARELNLPVIVHDREAHADTLEILKQAGASEVGGVMHCFSGSLDMAQECLHLGFYLSFGGPVTFKNARRPKEVAAQVPEDRLLIETDAPYLTPEPYRGKRNEPAYVALVAETLAKIRETEPEQLALATRENARRLFRVQG</sequence>
<keyword evidence="1 3" id="KW-0479">Metal-binding</keyword>
<dbReference type="SUPFAM" id="SSF51556">
    <property type="entry name" value="Metallo-dependent hydrolases"/>
    <property type="match status" value="1"/>
</dbReference>
<dbReference type="CDD" id="cd01310">
    <property type="entry name" value="TatD_DNAse"/>
    <property type="match status" value="1"/>
</dbReference>
<feature type="binding site" evidence="3">
    <location>
        <position position="93"/>
    </location>
    <ligand>
        <name>a divalent metal cation</name>
        <dbReference type="ChEBI" id="CHEBI:60240"/>
        <label>1</label>
    </ligand>
</feature>
<name>A0A2K8N4X2_9BACL</name>
<dbReference type="PROSITE" id="PS01137">
    <property type="entry name" value="TATD_1"/>
    <property type="match status" value="1"/>
</dbReference>
<dbReference type="FunFam" id="3.20.20.140:FF:000005">
    <property type="entry name" value="TatD family hydrolase"/>
    <property type="match status" value="1"/>
</dbReference>
<dbReference type="PROSITE" id="PS01091">
    <property type="entry name" value="TATD_3"/>
    <property type="match status" value="1"/>
</dbReference>
<dbReference type="Gene3D" id="3.20.20.140">
    <property type="entry name" value="Metal-dependent hydrolases"/>
    <property type="match status" value="1"/>
</dbReference>
<evidence type="ECO:0000313" key="4">
    <source>
        <dbReference type="EMBL" id="ATY83610.1"/>
    </source>
</evidence>
<dbReference type="EMBL" id="CP024955">
    <property type="protein sequence ID" value="ATY83610.1"/>
    <property type="molecule type" value="Genomic_DNA"/>
</dbReference>
<dbReference type="RefSeq" id="WP_100666472.1">
    <property type="nucleotide sequence ID" value="NZ_CP024955.1"/>
</dbReference>
<evidence type="ECO:0000256" key="3">
    <source>
        <dbReference type="PIRSR" id="PIRSR005902-1"/>
    </source>
</evidence>
<dbReference type="OrthoDB" id="9810005at2"/>
<feature type="binding site" evidence="3">
    <location>
        <position position="129"/>
    </location>
    <ligand>
        <name>a divalent metal cation</name>
        <dbReference type="ChEBI" id="CHEBI:60240"/>
        <label>2</label>
    </ligand>
</feature>
<feature type="binding site" evidence="3">
    <location>
        <position position="9"/>
    </location>
    <ligand>
        <name>a divalent metal cation</name>
        <dbReference type="ChEBI" id="CHEBI:60240"/>
        <label>1</label>
    </ligand>
</feature>
<evidence type="ECO:0000256" key="2">
    <source>
        <dbReference type="ARBA" id="ARBA00022801"/>
    </source>
</evidence>
<dbReference type="Pfam" id="PF01026">
    <property type="entry name" value="TatD_DNase"/>
    <property type="match status" value="1"/>
</dbReference>
<dbReference type="GO" id="GO:0016788">
    <property type="term" value="F:hydrolase activity, acting on ester bonds"/>
    <property type="evidence" value="ECO:0007669"/>
    <property type="project" value="InterPro"/>
</dbReference>
<feature type="binding site" evidence="3">
    <location>
        <position position="204"/>
    </location>
    <ligand>
        <name>a divalent metal cation</name>
        <dbReference type="ChEBI" id="CHEBI:60240"/>
        <label>1</label>
    </ligand>
</feature>
<dbReference type="NCBIfam" id="TIGR00010">
    <property type="entry name" value="YchF/TatD family DNA exonuclease"/>
    <property type="match status" value="1"/>
</dbReference>
<evidence type="ECO:0000313" key="5">
    <source>
        <dbReference type="Proteomes" id="UP000231932"/>
    </source>
</evidence>
<reference evidence="5" key="1">
    <citation type="submission" date="2017-11" db="EMBL/GenBank/DDBJ databases">
        <title>Complete Genome Sequence of Kyrpidia sp. Strain EA-1, a thermophilic, hydrogen-oxidizing Bacterium, isolated from the Azores.</title>
        <authorList>
            <person name="Reiner J.E."/>
            <person name="Lapp C.J."/>
            <person name="Bunk B."/>
            <person name="Gescher J."/>
        </authorList>
    </citation>
    <scope>NUCLEOTIDE SEQUENCE [LARGE SCALE GENOMIC DNA]</scope>
    <source>
        <strain evidence="5">EA-1</strain>
    </source>
</reference>
<feature type="binding site" evidence="3">
    <location>
        <position position="7"/>
    </location>
    <ligand>
        <name>a divalent metal cation</name>
        <dbReference type="ChEBI" id="CHEBI:60240"/>
        <label>1</label>
    </ligand>
</feature>
<evidence type="ECO:0000256" key="1">
    <source>
        <dbReference type="ARBA" id="ARBA00022723"/>
    </source>
</evidence>
<dbReference type="InterPro" id="IPR032466">
    <property type="entry name" value="Metal_Hydrolase"/>
</dbReference>
<accession>A0A2K8N4X2</accession>
<gene>
    <name evidence="4" type="ORF">CVV65_00285</name>
</gene>
<dbReference type="KEGG" id="kyr:CVV65_00285"/>
<dbReference type="PIRSF" id="PIRSF005902">
    <property type="entry name" value="DNase_TatD"/>
    <property type="match status" value="1"/>
</dbReference>
<dbReference type="GO" id="GO:0005829">
    <property type="term" value="C:cytosol"/>
    <property type="evidence" value="ECO:0007669"/>
    <property type="project" value="TreeGrafter"/>
</dbReference>
<dbReference type="GO" id="GO:0046872">
    <property type="term" value="F:metal ion binding"/>
    <property type="evidence" value="ECO:0007669"/>
    <property type="project" value="UniProtKB-KW"/>
</dbReference>
<dbReference type="PANTHER" id="PTHR46124:SF2">
    <property type="entry name" value="D-AMINOACYL-TRNA DEACYLASE"/>
    <property type="match status" value="1"/>
</dbReference>
<organism evidence="4 5">
    <name type="scientific">Kyrpidia spormannii</name>
    <dbReference type="NCBI Taxonomy" id="2055160"/>
    <lineage>
        <taxon>Bacteria</taxon>
        <taxon>Bacillati</taxon>
        <taxon>Bacillota</taxon>
        <taxon>Bacilli</taxon>
        <taxon>Bacillales</taxon>
        <taxon>Alicyclobacillaceae</taxon>
        <taxon>Kyrpidia</taxon>
    </lineage>
</organism>
<keyword evidence="2 4" id="KW-0378">Hydrolase</keyword>
<dbReference type="InterPro" id="IPR018228">
    <property type="entry name" value="DNase_TatD-rel_CS"/>
</dbReference>
<dbReference type="GO" id="GO:0004536">
    <property type="term" value="F:DNA nuclease activity"/>
    <property type="evidence" value="ECO:0007669"/>
    <property type="project" value="InterPro"/>
</dbReference>
<protein>
    <submittedName>
        <fullName evidence="4">Hydrolase TatD</fullName>
    </submittedName>
</protein>
<dbReference type="InterPro" id="IPR015991">
    <property type="entry name" value="TatD/YcfH-like"/>
</dbReference>
<keyword evidence="5" id="KW-1185">Reference proteome</keyword>